<accession>A0A1Z5RLH2</accession>
<reference evidence="1 2" key="1">
    <citation type="journal article" date="2009" name="Nature">
        <title>The Sorghum bicolor genome and the diversification of grasses.</title>
        <authorList>
            <person name="Paterson A.H."/>
            <person name="Bowers J.E."/>
            <person name="Bruggmann R."/>
            <person name="Dubchak I."/>
            <person name="Grimwood J."/>
            <person name="Gundlach H."/>
            <person name="Haberer G."/>
            <person name="Hellsten U."/>
            <person name="Mitros T."/>
            <person name="Poliakov A."/>
            <person name="Schmutz J."/>
            <person name="Spannagl M."/>
            <person name="Tang H."/>
            <person name="Wang X."/>
            <person name="Wicker T."/>
            <person name="Bharti A.K."/>
            <person name="Chapman J."/>
            <person name="Feltus F.A."/>
            <person name="Gowik U."/>
            <person name="Grigoriev I.V."/>
            <person name="Lyons E."/>
            <person name="Maher C.A."/>
            <person name="Martis M."/>
            <person name="Narechania A."/>
            <person name="Otillar R.P."/>
            <person name="Penning B.W."/>
            <person name="Salamov A.A."/>
            <person name="Wang Y."/>
            <person name="Zhang L."/>
            <person name="Carpita N.C."/>
            <person name="Freeling M."/>
            <person name="Gingle A.R."/>
            <person name="Hash C.T."/>
            <person name="Keller B."/>
            <person name="Klein P."/>
            <person name="Kresovich S."/>
            <person name="McCann M.C."/>
            <person name="Ming R."/>
            <person name="Peterson D.G."/>
            <person name="Mehboob-ur-Rahman"/>
            <person name="Ware D."/>
            <person name="Westhoff P."/>
            <person name="Mayer K.F."/>
            <person name="Messing J."/>
            <person name="Rokhsar D.S."/>
        </authorList>
    </citation>
    <scope>NUCLEOTIDE SEQUENCE [LARGE SCALE GENOMIC DNA]</scope>
    <source>
        <strain evidence="2">cv. BTx623</strain>
    </source>
</reference>
<dbReference type="EMBL" id="CM000763">
    <property type="protein sequence ID" value="OQU84430.1"/>
    <property type="molecule type" value="Genomic_DNA"/>
</dbReference>
<reference evidence="2" key="3">
    <citation type="journal article" date="2018" name="Plant J.">
        <title>The Sorghum bicolor reference genome: improved assembly, gene annotations, a transcriptome atlas, and signatures of genome organization.</title>
        <authorList>
            <person name="McCormick R.F."/>
            <person name="Truong S.K."/>
            <person name="Sreedasyam A."/>
            <person name="Jenkins J."/>
            <person name="Shu S."/>
            <person name="Sims D."/>
            <person name="Kennedy M."/>
            <person name="Amirebrahimi M."/>
            <person name="Weers B.D."/>
            <person name="McKinley B."/>
            <person name="Mattison A."/>
            <person name="Morishige D.T."/>
            <person name="Grimwood J."/>
            <person name="Schmutz J."/>
            <person name="Mullet J.E."/>
        </authorList>
    </citation>
    <scope>NUCLEOTIDE SEQUENCE [LARGE SCALE GENOMIC DNA]</scope>
    <source>
        <strain evidence="2">cv. BTx623</strain>
    </source>
</reference>
<gene>
    <name evidence="1" type="ORF">SORBI_3004G052401</name>
</gene>
<evidence type="ECO:0000313" key="2">
    <source>
        <dbReference type="Proteomes" id="UP000000768"/>
    </source>
</evidence>
<sequence length="82" mass="9476">MHLFGMISIVMHVNVIDHSTPSIRRRLKIIASIKPLFVHLVKKRTQFFFSLTGTVALLKWLNNLCNSTLRLRKPTFVSICIL</sequence>
<dbReference type="InParanoid" id="A0A1Z5RLH2"/>
<evidence type="ECO:0000313" key="1">
    <source>
        <dbReference type="EMBL" id="OQU84429.1"/>
    </source>
</evidence>
<protein>
    <submittedName>
        <fullName evidence="1">Uncharacterized protein</fullName>
    </submittedName>
</protein>
<organism evidence="1 2">
    <name type="scientific">Sorghum bicolor</name>
    <name type="common">Sorghum</name>
    <name type="synonym">Sorghum vulgare</name>
    <dbReference type="NCBI Taxonomy" id="4558"/>
    <lineage>
        <taxon>Eukaryota</taxon>
        <taxon>Viridiplantae</taxon>
        <taxon>Streptophyta</taxon>
        <taxon>Embryophyta</taxon>
        <taxon>Tracheophyta</taxon>
        <taxon>Spermatophyta</taxon>
        <taxon>Magnoliopsida</taxon>
        <taxon>Liliopsida</taxon>
        <taxon>Poales</taxon>
        <taxon>Poaceae</taxon>
        <taxon>PACMAD clade</taxon>
        <taxon>Panicoideae</taxon>
        <taxon>Andropogonodae</taxon>
        <taxon>Andropogoneae</taxon>
        <taxon>Sorghinae</taxon>
        <taxon>Sorghum</taxon>
    </lineage>
</organism>
<keyword evidence="2" id="KW-1185">Reference proteome</keyword>
<dbReference type="Proteomes" id="UP000000768">
    <property type="component" value="Chromosome 4"/>
</dbReference>
<dbReference type="AlphaFoldDB" id="A0A1Z5RLH2"/>
<dbReference type="Gramene" id="OQU84430">
    <property type="protein sequence ID" value="OQU84430"/>
    <property type="gene ID" value="SORBI_3004G052401"/>
</dbReference>
<dbReference type="EMBL" id="CM000763">
    <property type="protein sequence ID" value="OQU84429.1"/>
    <property type="molecule type" value="Genomic_DNA"/>
</dbReference>
<name>A0A1Z5RLH2_SORBI</name>
<reference evidence="1" key="2">
    <citation type="submission" date="2017-02" db="EMBL/GenBank/DDBJ databases">
        <title>WGS assembly of Sorghum bicolor.</title>
        <authorList>
            <person name="Paterson A."/>
            <person name="Mullet J."/>
            <person name="Bowers J."/>
            <person name="Bruggmann R."/>
            <person name="Dubchak I."/>
            <person name="Grimwood J."/>
            <person name="Gundlach H."/>
            <person name="Haberer G."/>
            <person name="Hellsten U."/>
            <person name="Mitros T."/>
            <person name="Poliakov A."/>
            <person name="Schmutz J."/>
            <person name="Spannagl M."/>
            <person name="Tang H."/>
            <person name="Wang X."/>
            <person name="Wicker T."/>
            <person name="Bharti A."/>
            <person name="Chapman J."/>
            <person name="Feltus F."/>
            <person name="Gowik U."/>
            <person name="Grigoriev I."/>
            <person name="Lyons E."/>
            <person name="Maher C."/>
            <person name="Martis M."/>
            <person name="Narechania A."/>
            <person name="Otillar R."/>
            <person name="Penning B."/>
            <person name="Salamov A."/>
            <person name="Wang Y."/>
            <person name="Zhang L."/>
            <person name="Carpita N."/>
            <person name="Freeling M."/>
            <person name="Gingle A."/>
            <person name="Hash C."/>
            <person name="Keller B."/>
            <person name="Klein P."/>
            <person name="Kresovich S."/>
            <person name="Mccann M."/>
            <person name="Ming R."/>
            <person name="Peterson D."/>
            <person name="Rahman M."/>
            <person name="Ware D."/>
            <person name="Westhoff P."/>
            <person name="Mayer K."/>
            <person name="Messing J."/>
            <person name="Sims D."/>
            <person name="Jenkins J."/>
            <person name="Shu S."/>
            <person name="Rokhsar D."/>
        </authorList>
    </citation>
    <scope>NUCLEOTIDE SEQUENCE</scope>
</reference>
<proteinExistence type="predicted"/>
<dbReference type="Gramene" id="OQU84429">
    <property type="protein sequence ID" value="OQU84429"/>
    <property type="gene ID" value="SORBI_3004G052401"/>
</dbReference>